<accession>A0A7J6VE12</accession>
<proteinExistence type="predicted"/>
<protein>
    <submittedName>
        <fullName evidence="1">Uncharacterized protein</fullName>
    </submittedName>
</protein>
<evidence type="ECO:0000313" key="2">
    <source>
        <dbReference type="Proteomes" id="UP000554482"/>
    </source>
</evidence>
<sequence length="57" mass="6703">MRGSIDGLVDVIKEKNHYEDIIWDQISNAIWEIEDMEEDIKVDTLELFSGDHIENLK</sequence>
<evidence type="ECO:0000313" key="1">
    <source>
        <dbReference type="EMBL" id="KAF5182450.1"/>
    </source>
</evidence>
<reference evidence="1 2" key="1">
    <citation type="submission" date="2020-06" db="EMBL/GenBank/DDBJ databases">
        <title>Transcriptomic and genomic resources for Thalictrum thalictroides and T. hernandezii: Facilitating candidate gene discovery in an emerging model plant lineage.</title>
        <authorList>
            <person name="Arias T."/>
            <person name="Riano-Pachon D.M."/>
            <person name="Di Stilio V.S."/>
        </authorList>
    </citation>
    <scope>NUCLEOTIDE SEQUENCE [LARGE SCALE GENOMIC DNA]</scope>
    <source>
        <strain evidence="2">cv. WT478/WT964</strain>
        <tissue evidence="1">Leaves</tissue>
    </source>
</reference>
<organism evidence="1 2">
    <name type="scientific">Thalictrum thalictroides</name>
    <name type="common">Rue-anemone</name>
    <name type="synonym">Anemone thalictroides</name>
    <dbReference type="NCBI Taxonomy" id="46969"/>
    <lineage>
        <taxon>Eukaryota</taxon>
        <taxon>Viridiplantae</taxon>
        <taxon>Streptophyta</taxon>
        <taxon>Embryophyta</taxon>
        <taxon>Tracheophyta</taxon>
        <taxon>Spermatophyta</taxon>
        <taxon>Magnoliopsida</taxon>
        <taxon>Ranunculales</taxon>
        <taxon>Ranunculaceae</taxon>
        <taxon>Thalictroideae</taxon>
        <taxon>Thalictrum</taxon>
    </lineage>
</organism>
<name>A0A7J6VE12_THATH</name>
<gene>
    <name evidence="1" type="ORF">FRX31_027963</name>
</gene>
<feature type="non-terminal residue" evidence="1">
    <location>
        <position position="57"/>
    </location>
</feature>
<dbReference type="Proteomes" id="UP000554482">
    <property type="component" value="Unassembled WGS sequence"/>
</dbReference>
<dbReference type="EMBL" id="JABWDY010034712">
    <property type="protein sequence ID" value="KAF5182450.1"/>
    <property type="molecule type" value="Genomic_DNA"/>
</dbReference>
<keyword evidence="2" id="KW-1185">Reference proteome</keyword>
<dbReference type="AlphaFoldDB" id="A0A7J6VE12"/>
<comment type="caution">
    <text evidence="1">The sequence shown here is derived from an EMBL/GenBank/DDBJ whole genome shotgun (WGS) entry which is preliminary data.</text>
</comment>